<evidence type="ECO:0000256" key="20">
    <source>
        <dbReference type="PROSITE-ProRule" id="PRU00187"/>
    </source>
</evidence>
<proteinExistence type="inferred from homology"/>
<accession>A0A1A6HVX0</accession>
<sequence length="787" mass="87505">MGQGTSCPIFSESFPKLAYAGSGPGSLQAPANISAPGVEPEPVPDAPEQEQFGAVKLEEEDLPGEEDPRRAEARPRPEVAHQLFRCFQYQEDMGPRASLGRLRELCNHWLRPALHTKKQILELLVLEQFLSVLPPHVLSRLQGQPLRDGEEVVQLLEGVPRDSSHVGPLDFSFSAGKSAPADITSEGQDTPSQASNHSPKRELPSEETPALHPLNELPPSQPVPTRPAEPEEWRLAPSSNWPVSPEPKRMLRDPQESDPSQGPSWLEESSRDQELAAVLESLTFEDTSEKKAWPANPLEDPGVTGEPPSQTLGQEANGAGGGGTPADSSEIVEVRVAAGVPESEAESQFICTECGVNFPQLSSLQAHQLQPHSGSRPQPSSRSFRCLWCGKTFGRSSILKLHVRIHTDERPHACHLCSHRFRQSSHLAKHLLTHSSEPAFRCAECDQGFQRRSSLMKHLLAHAQDQNSTPDPEGKTKVPEKAVVLCPHCGQTFQRRSSLKRHLRIHARGKDRQSSEDPGSLSSRQESKPYVCGDCGKAFRRSEHLMAHKRVHTGERPFSCQACGRCFTQSSQLISHQQVHTGEKPHACPQCSKRFVRRAGLARHLLTHGGLRPYHCAQCGKSFSKMQDLTRHLLSHTGEKPCRCSECGEGFSQSAHLARHQRIHTGEKPHACDTCGHRFRNSSNLARHRRSHTGERPYSCPTCGRSFRRNAHLQRHLVTHTASRQEMEDPQECPECGKSFSRSCNLLRHLLVHTGARPYSCVLCGRGFSRNSHLLRHLRTHARETLY</sequence>
<dbReference type="SMART" id="SM00355">
    <property type="entry name" value="ZnF_C2H2"/>
    <property type="match status" value="14"/>
</dbReference>
<evidence type="ECO:0000313" key="24">
    <source>
        <dbReference type="EMBL" id="OBS82386.1"/>
    </source>
</evidence>
<dbReference type="FunFam" id="3.30.160.60:FF:000982">
    <property type="entry name" value="Zinc finger and SCAN domain containing 10"/>
    <property type="match status" value="1"/>
</dbReference>
<evidence type="ECO:0000256" key="17">
    <source>
        <dbReference type="ARBA" id="ARBA00070945"/>
    </source>
</evidence>
<dbReference type="FunFam" id="3.30.160.60:FF:000295">
    <property type="entry name" value="zinc finger protein 19"/>
    <property type="match status" value="1"/>
</dbReference>
<feature type="domain" description="C2H2-type" evidence="22">
    <location>
        <begin position="731"/>
        <end position="758"/>
    </location>
</feature>
<dbReference type="GO" id="GO:0005634">
    <property type="term" value="C:nucleus"/>
    <property type="evidence" value="ECO:0007669"/>
    <property type="project" value="UniProtKB-SubCell"/>
</dbReference>
<protein>
    <recommendedName>
        <fullName evidence="17">Zinc finger and SCAN domain-containing protein 10</fullName>
    </recommendedName>
    <alternativeName>
        <fullName evidence="18">Zinc finger protein 206</fullName>
    </alternativeName>
</protein>
<dbReference type="FunFam" id="3.30.160.60:FF:001341">
    <property type="entry name" value="Zinc finger and SCAN domain containing 10"/>
    <property type="match status" value="1"/>
</dbReference>
<dbReference type="GO" id="GO:0008270">
    <property type="term" value="F:zinc ion binding"/>
    <property type="evidence" value="ECO:0007669"/>
    <property type="project" value="UniProtKB-KW"/>
</dbReference>
<keyword evidence="4" id="KW-0488">Methylation</keyword>
<dbReference type="InterPro" id="IPR036236">
    <property type="entry name" value="Znf_C2H2_sf"/>
</dbReference>
<dbReference type="InterPro" id="IPR038269">
    <property type="entry name" value="SCAN_sf"/>
</dbReference>
<feature type="domain" description="C2H2-type" evidence="22">
    <location>
        <begin position="586"/>
        <end position="613"/>
    </location>
</feature>
<feature type="domain" description="C2H2-type" evidence="22">
    <location>
        <begin position="642"/>
        <end position="669"/>
    </location>
</feature>
<dbReference type="Gene3D" id="3.30.160.60">
    <property type="entry name" value="Classic Zinc Finger"/>
    <property type="match status" value="13"/>
</dbReference>
<dbReference type="FunFam" id="3.30.160.60:FF:001747">
    <property type="match status" value="1"/>
</dbReference>
<dbReference type="PROSITE" id="PS50804">
    <property type="entry name" value="SCAN_BOX"/>
    <property type="match status" value="1"/>
</dbReference>
<comment type="similarity">
    <text evidence="3">Belongs to the krueppel C2H2-type zinc-finger protein family.</text>
</comment>
<keyword evidence="6" id="KW-0479">Metal-binding</keyword>
<feature type="domain" description="C2H2-type" evidence="22">
    <location>
        <begin position="349"/>
        <end position="377"/>
    </location>
</feature>
<feature type="domain" description="C2H2-type" evidence="22">
    <location>
        <begin position="412"/>
        <end position="439"/>
    </location>
</feature>
<feature type="compositionally biased region" description="Polar residues" evidence="21">
    <location>
        <begin position="185"/>
        <end position="197"/>
    </location>
</feature>
<dbReference type="PANTHER" id="PTHR24408:SF58">
    <property type="entry name" value="TRANSCRIPTION FACTOR (TFIIIA), PUTATIVE (AFU_ORTHOLOGUE AFUA_1G05150)-RELATED"/>
    <property type="match status" value="1"/>
</dbReference>
<feature type="domain" description="C2H2-type" evidence="22">
    <location>
        <begin position="384"/>
        <end position="411"/>
    </location>
</feature>
<dbReference type="STRING" id="56216.A0A1A6HVX0"/>
<evidence type="ECO:0000259" key="22">
    <source>
        <dbReference type="PROSITE" id="PS50157"/>
    </source>
</evidence>
<dbReference type="Pfam" id="PF02023">
    <property type="entry name" value="SCAN"/>
    <property type="match status" value="1"/>
</dbReference>
<comment type="function">
    <text evidence="1">May be involved in transcriptional regulation.</text>
</comment>
<feature type="domain" description="C2H2-type" evidence="22">
    <location>
        <begin position="614"/>
        <end position="641"/>
    </location>
</feature>
<evidence type="ECO:0000256" key="2">
    <source>
        <dbReference type="ARBA" id="ARBA00004123"/>
    </source>
</evidence>
<feature type="domain" description="C2H2-type" evidence="22">
    <location>
        <begin position="759"/>
        <end position="786"/>
    </location>
</feature>
<feature type="region of interest" description="Disordered" evidence="21">
    <location>
        <begin position="286"/>
        <end position="327"/>
    </location>
</feature>
<comment type="caution">
    <text evidence="24">The sequence shown here is derived from an EMBL/GenBank/DDBJ whole genome shotgun (WGS) entry which is preliminary data.</text>
</comment>
<dbReference type="PROSITE" id="PS00028">
    <property type="entry name" value="ZINC_FINGER_C2H2_1"/>
    <property type="match status" value="14"/>
</dbReference>
<evidence type="ECO:0000256" key="15">
    <source>
        <dbReference type="ARBA" id="ARBA00057877"/>
    </source>
</evidence>
<evidence type="ECO:0000256" key="12">
    <source>
        <dbReference type="ARBA" id="ARBA00023125"/>
    </source>
</evidence>
<dbReference type="Pfam" id="PF00096">
    <property type="entry name" value="zf-C2H2"/>
    <property type="match status" value="13"/>
</dbReference>
<dbReference type="GO" id="GO:0043565">
    <property type="term" value="F:sequence-specific DNA binding"/>
    <property type="evidence" value="ECO:0007669"/>
    <property type="project" value="TreeGrafter"/>
</dbReference>
<feature type="region of interest" description="Disordered" evidence="21">
    <location>
        <begin position="497"/>
        <end position="528"/>
    </location>
</feature>
<evidence type="ECO:0000256" key="4">
    <source>
        <dbReference type="ARBA" id="ARBA00022481"/>
    </source>
</evidence>
<evidence type="ECO:0000256" key="3">
    <source>
        <dbReference type="ARBA" id="ARBA00006991"/>
    </source>
</evidence>
<dbReference type="FunFam" id="3.30.160.60:FF:002343">
    <property type="entry name" value="Zinc finger protein 33A"/>
    <property type="match status" value="1"/>
</dbReference>
<reference evidence="24 25" key="1">
    <citation type="submission" date="2016-06" db="EMBL/GenBank/DDBJ databases">
        <title>The Draft Genome Sequence and Annotation of the Desert Woodrat Neotoma lepida.</title>
        <authorList>
            <person name="Campbell M."/>
            <person name="Oakeson K.F."/>
            <person name="Yandell M."/>
            <person name="Halpert J.R."/>
            <person name="Dearing D."/>
        </authorList>
    </citation>
    <scope>NUCLEOTIDE SEQUENCE [LARGE SCALE GENOMIC DNA]</scope>
    <source>
        <strain evidence="24">417</strain>
        <tissue evidence="24">Liver</tissue>
    </source>
</reference>
<evidence type="ECO:0000256" key="13">
    <source>
        <dbReference type="ARBA" id="ARBA00023163"/>
    </source>
</evidence>
<keyword evidence="13" id="KW-0804">Transcription</keyword>
<feature type="region of interest" description="Disordered" evidence="21">
    <location>
        <begin position="20"/>
        <end position="75"/>
    </location>
</feature>
<feature type="domain" description="C2H2-type" evidence="22">
    <location>
        <begin position="530"/>
        <end position="557"/>
    </location>
</feature>
<dbReference type="AlphaFoldDB" id="A0A1A6HVX0"/>
<feature type="domain" description="C2H2-type" evidence="22">
    <location>
        <begin position="484"/>
        <end position="511"/>
    </location>
</feature>
<dbReference type="EMBL" id="LZPO01008064">
    <property type="protein sequence ID" value="OBS82386.1"/>
    <property type="molecule type" value="Genomic_DNA"/>
</dbReference>
<evidence type="ECO:0000256" key="19">
    <source>
        <dbReference type="PROSITE-ProRule" id="PRU00042"/>
    </source>
</evidence>
<dbReference type="InterPro" id="IPR013087">
    <property type="entry name" value="Znf_C2H2_type"/>
</dbReference>
<keyword evidence="10" id="KW-0832">Ubl conjugation</keyword>
<evidence type="ECO:0000256" key="11">
    <source>
        <dbReference type="ARBA" id="ARBA00023015"/>
    </source>
</evidence>
<dbReference type="FunFam" id="3.30.160.60:FF:000966">
    <property type="entry name" value="ZFP90 zinc finger protein"/>
    <property type="match status" value="1"/>
</dbReference>
<dbReference type="GO" id="GO:0000981">
    <property type="term" value="F:DNA-binding transcription factor activity, RNA polymerase II-specific"/>
    <property type="evidence" value="ECO:0007669"/>
    <property type="project" value="TreeGrafter"/>
</dbReference>
<evidence type="ECO:0000256" key="8">
    <source>
        <dbReference type="ARBA" id="ARBA00022771"/>
    </source>
</evidence>
<keyword evidence="5" id="KW-1017">Isopeptide bond</keyword>
<keyword evidence="14 20" id="KW-0539">Nucleus</keyword>
<feature type="compositionally biased region" description="Basic and acidic residues" evidence="21">
    <location>
        <begin position="66"/>
        <end position="75"/>
    </location>
</feature>
<dbReference type="FunFam" id="3.30.160.60:FF:000321">
    <property type="entry name" value="myeloid zinc finger 1 isoform X1"/>
    <property type="match status" value="1"/>
</dbReference>
<evidence type="ECO:0000256" key="9">
    <source>
        <dbReference type="ARBA" id="ARBA00022833"/>
    </source>
</evidence>
<dbReference type="Proteomes" id="UP000092124">
    <property type="component" value="Unassembled WGS sequence"/>
</dbReference>
<dbReference type="InterPro" id="IPR003309">
    <property type="entry name" value="SCAN_dom"/>
</dbReference>
<dbReference type="FunFam" id="3.30.160.60:FF:000100">
    <property type="entry name" value="Zinc finger 45-like"/>
    <property type="match status" value="1"/>
</dbReference>
<keyword evidence="8 19" id="KW-0863">Zinc-finger</keyword>
<keyword evidence="9" id="KW-0862">Zinc</keyword>
<evidence type="ECO:0000259" key="23">
    <source>
        <dbReference type="PROSITE" id="PS50804"/>
    </source>
</evidence>
<dbReference type="SUPFAM" id="SSF47353">
    <property type="entry name" value="Retrovirus capsid dimerization domain-like"/>
    <property type="match status" value="1"/>
</dbReference>
<feature type="compositionally biased region" description="Basic residues" evidence="21">
    <location>
        <begin position="497"/>
        <end position="507"/>
    </location>
</feature>
<comment type="subunit">
    <text evidence="16">Interacts with POU5F1/OCT4 and SOX2.</text>
</comment>
<keyword evidence="11" id="KW-0805">Transcription regulation</keyword>
<gene>
    <name evidence="24" type="ORF">A6R68_23624</name>
</gene>
<dbReference type="CDD" id="cd07936">
    <property type="entry name" value="SCAN"/>
    <property type="match status" value="1"/>
</dbReference>
<dbReference type="OrthoDB" id="6365676at2759"/>
<feature type="domain" description="C2H2-type" evidence="22">
    <location>
        <begin position="670"/>
        <end position="697"/>
    </location>
</feature>
<dbReference type="PROSITE" id="PS50157">
    <property type="entry name" value="ZINC_FINGER_C2H2_2"/>
    <property type="match status" value="14"/>
</dbReference>
<name>A0A1A6HVX0_NEOLE</name>
<keyword evidence="25" id="KW-1185">Reference proteome</keyword>
<evidence type="ECO:0000256" key="14">
    <source>
        <dbReference type="ARBA" id="ARBA00023242"/>
    </source>
</evidence>
<dbReference type="FunFam" id="3.30.160.60:FF:001080">
    <property type="entry name" value="Zinc finger and SCAN domain containing 10"/>
    <property type="match status" value="1"/>
</dbReference>
<dbReference type="Gene3D" id="1.10.4020.10">
    <property type="entry name" value="DNA breaking-rejoining enzymes"/>
    <property type="match status" value="1"/>
</dbReference>
<evidence type="ECO:0000256" key="1">
    <source>
        <dbReference type="ARBA" id="ARBA00003767"/>
    </source>
</evidence>
<dbReference type="FunFam" id="3.30.160.60:FF:000065">
    <property type="entry name" value="B-cell CLL/lymphoma 6, member B"/>
    <property type="match status" value="1"/>
</dbReference>
<dbReference type="SMART" id="SM00431">
    <property type="entry name" value="SCAN"/>
    <property type="match status" value="1"/>
</dbReference>
<comment type="subcellular location">
    <subcellularLocation>
        <location evidence="2 20">Nucleus</location>
    </subcellularLocation>
</comment>
<evidence type="ECO:0000256" key="10">
    <source>
        <dbReference type="ARBA" id="ARBA00022843"/>
    </source>
</evidence>
<evidence type="ECO:0000313" key="25">
    <source>
        <dbReference type="Proteomes" id="UP000092124"/>
    </source>
</evidence>
<dbReference type="FunFam" id="3.30.160.60:FF:000446">
    <property type="entry name" value="Zinc finger protein"/>
    <property type="match status" value="1"/>
</dbReference>
<feature type="domain" description="C2H2-type" evidence="22">
    <location>
        <begin position="440"/>
        <end position="467"/>
    </location>
</feature>
<feature type="domain" description="C2H2-type" evidence="22">
    <location>
        <begin position="698"/>
        <end position="725"/>
    </location>
</feature>
<feature type="domain" description="SCAN box" evidence="23">
    <location>
        <begin position="81"/>
        <end position="162"/>
    </location>
</feature>
<feature type="region of interest" description="Disordered" evidence="21">
    <location>
        <begin position="159"/>
        <end position="273"/>
    </location>
</feature>
<keyword evidence="12" id="KW-0238">DNA-binding</keyword>
<dbReference type="FunFam" id="3.30.160.60:FF:000690">
    <property type="entry name" value="Zinc finger protein 354C"/>
    <property type="match status" value="1"/>
</dbReference>
<evidence type="ECO:0000256" key="18">
    <source>
        <dbReference type="ARBA" id="ARBA00079281"/>
    </source>
</evidence>
<evidence type="ECO:0000256" key="5">
    <source>
        <dbReference type="ARBA" id="ARBA00022499"/>
    </source>
</evidence>
<dbReference type="FunFam" id="1.10.4020.10:FF:000001">
    <property type="entry name" value="zinc finger protein 263 isoform X1"/>
    <property type="match status" value="1"/>
</dbReference>
<evidence type="ECO:0000256" key="16">
    <source>
        <dbReference type="ARBA" id="ARBA00062677"/>
    </source>
</evidence>
<comment type="function">
    <text evidence="15">Embryonic stem (ES) cell-specific transcription factor required to maintain ES cell pluripotency. Can both activate and /or repress expression of target genes, depending on the context. Specifically binds the 5'-[GA]CGCNNGCG[CT]-3' DNA consensus sequence. Regulates expression of POU5F1/OCT4, ZSCAN4 and ALYREF/THOC4.</text>
</comment>
<feature type="domain" description="C2H2-type" evidence="22">
    <location>
        <begin position="558"/>
        <end position="585"/>
    </location>
</feature>
<evidence type="ECO:0000256" key="6">
    <source>
        <dbReference type="ARBA" id="ARBA00022723"/>
    </source>
</evidence>
<feature type="compositionally biased region" description="Basic and acidic residues" evidence="21">
    <location>
        <begin position="246"/>
        <end position="255"/>
    </location>
</feature>
<dbReference type="SUPFAM" id="SSF57667">
    <property type="entry name" value="beta-beta-alpha zinc fingers"/>
    <property type="match status" value="9"/>
</dbReference>
<organism evidence="24 25">
    <name type="scientific">Neotoma lepida</name>
    <name type="common">Desert woodrat</name>
    <dbReference type="NCBI Taxonomy" id="56216"/>
    <lineage>
        <taxon>Eukaryota</taxon>
        <taxon>Metazoa</taxon>
        <taxon>Chordata</taxon>
        <taxon>Craniata</taxon>
        <taxon>Vertebrata</taxon>
        <taxon>Euteleostomi</taxon>
        <taxon>Mammalia</taxon>
        <taxon>Eutheria</taxon>
        <taxon>Euarchontoglires</taxon>
        <taxon>Glires</taxon>
        <taxon>Rodentia</taxon>
        <taxon>Myomorpha</taxon>
        <taxon>Muroidea</taxon>
        <taxon>Cricetidae</taxon>
        <taxon>Neotominae</taxon>
        <taxon>Neotoma</taxon>
    </lineage>
</organism>
<dbReference type="PANTHER" id="PTHR24408">
    <property type="entry name" value="ZINC FINGER PROTEIN"/>
    <property type="match status" value="1"/>
</dbReference>
<keyword evidence="7" id="KW-0677">Repeat</keyword>
<evidence type="ECO:0000256" key="21">
    <source>
        <dbReference type="SAM" id="MobiDB-lite"/>
    </source>
</evidence>
<evidence type="ECO:0000256" key="7">
    <source>
        <dbReference type="ARBA" id="ARBA00022737"/>
    </source>
</evidence>